<reference evidence="1" key="1">
    <citation type="submission" date="2018-10" db="EMBL/GenBank/DDBJ databases">
        <title>Hidden diversity of soil giant viruses.</title>
        <authorList>
            <person name="Schulz F."/>
            <person name="Alteio L."/>
            <person name="Goudeau D."/>
            <person name="Ryan E.M."/>
            <person name="Malmstrom R.R."/>
            <person name="Blanchard J."/>
            <person name="Woyke T."/>
        </authorList>
    </citation>
    <scope>NUCLEOTIDE SEQUENCE</scope>
    <source>
        <strain evidence="1">HYV1</strain>
    </source>
</reference>
<proteinExistence type="predicted"/>
<organism evidence="1">
    <name type="scientific">Hyperionvirus sp</name>
    <dbReference type="NCBI Taxonomy" id="2487770"/>
    <lineage>
        <taxon>Viruses</taxon>
        <taxon>Varidnaviria</taxon>
        <taxon>Bamfordvirae</taxon>
        <taxon>Nucleocytoviricota</taxon>
        <taxon>Megaviricetes</taxon>
        <taxon>Imitervirales</taxon>
        <taxon>Mimiviridae</taxon>
        <taxon>Klosneuvirinae</taxon>
    </lineage>
</organism>
<accession>A0A3G5A9Z2</accession>
<name>A0A3G5A9Z2_9VIRU</name>
<dbReference type="EMBL" id="MK072398">
    <property type="protein sequence ID" value="AYV84070.1"/>
    <property type="molecule type" value="Genomic_DNA"/>
</dbReference>
<evidence type="ECO:0000313" key="1">
    <source>
        <dbReference type="EMBL" id="AYV84070.1"/>
    </source>
</evidence>
<sequence>MASESKDRDEFVVDMGTKEGQAMFANPVLMQRNAALHADRVRIKRLGEMRFGAGKDLVWSGNELKVVEWVKGQIAKCDAFMENLPVMKKFNGCLSAVANRMFQLQKPGAVPNVDELKKLEILAMNQAFEPLPETDSLVIAMMEAVQESRADRMMQRMGIFLAYQNDIEDLATDDLHELTSEFARVVSEIKETMHKAIGDTTIDWWVVDS</sequence>
<gene>
    <name evidence="1" type="ORF">Hyperionvirus16_45</name>
</gene>
<protein>
    <submittedName>
        <fullName evidence="1">Uncharacterized protein</fullName>
    </submittedName>
</protein>